<sequence length="242" mass="27228">MHRRHLVLSQLAKSPEKPAVEVGKDILKMDENLSFASLAKAGGAASDFLTKETKEGKTGFFGLSYSDDFRHFGGSAAAAKSGEENGTGNDDSNYDPHYEPLIPLPDEIKVSTGEEEEILLFNQFSNLYRFDFTNKEWKERGTGYMKILHHPVKGTYRFVMRRDQVHKLVLSHAITAEFNIAPMNKTGRSFCWAAVNYAEDPAQTENLAIRFKTANVATDFEKVVNECIQKLKEKGDLEPEED</sequence>
<dbReference type="PANTHER" id="PTHR23138">
    <property type="entry name" value="RAN BINDING PROTEIN"/>
    <property type="match status" value="1"/>
</dbReference>
<dbReference type="Pfam" id="PF00638">
    <property type="entry name" value="Ran_BP1"/>
    <property type="match status" value="1"/>
</dbReference>
<evidence type="ECO:0000313" key="2">
    <source>
        <dbReference type="EnsemblMetazoa" id="LLOJ001635-PA"/>
    </source>
</evidence>
<dbReference type="EnsemblMetazoa" id="LLOJ001635-RA">
    <property type="protein sequence ID" value="LLOJ001635-PA"/>
    <property type="gene ID" value="LLOJ001635"/>
</dbReference>
<reference evidence="2" key="1">
    <citation type="submission" date="2020-05" db="UniProtKB">
        <authorList>
            <consortium name="EnsemblMetazoa"/>
        </authorList>
    </citation>
    <scope>IDENTIFICATION</scope>
    <source>
        <strain evidence="2">Jacobina</strain>
    </source>
</reference>
<keyword evidence="3" id="KW-1185">Reference proteome</keyword>
<dbReference type="AlphaFoldDB" id="A0A1B0GHT6"/>
<dbReference type="EMBL" id="AJWK01005594">
    <property type="status" value="NOT_ANNOTATED_CDS"/>
    <property type="molecule type" value="Genomic_DNA"/>
</dbReference>
<dbReference type="SUPFAM" id="SSF50729">
    <property type="entry name" value="PH domain-like"/>
    <property type="match status" value="1"/>
</dbReference>
<dbReference type="PROSITE" id="PS50196">
    <property type="entry name" value="RANBD1"/>
    <property type="match status" value="1"/>
</dbReference>
<dbReference type="GO" id="GO:0005096">
    <property type="term" value="F:GTPase activator activity"/>
    <property type="evidence" value="ECO:0007669"/>
    <property type="project" value="TreeGrafter"/>
</dbReference>
<name>A0A1B0GHT6_LUTLO</name>
<proteinExistence type="predicted"/>
<dbReference type="GO" id="GO:0005643">
    <property type="term" value="C:nuclear pore"/>
    <property type="evidence" value="ECO:0007669"/>
    <property type="project" value="TreeGrafter"/>
</dbReference>
<dbReference type="PANTHER" id="PTHR23138:SF87">
    <property type="entry name" value="E3 SUMO-PROTEIN LIGASE RANBP2"/>
    <property type="match status" value="1"/>
</dbReference>
<evidence type="ECO:0000313" key="3">
    <source>
        <dbReference type="Proteomes" id="UP000092461"/>
    </source>
</evidence>
<organism evidence="2 3">
    <name type="scientific">Lutzomyia longipalpis</name>
    <name type="common">Sand fly</name>
    <dbReference type="NCBI Taxonomy" id="7200"/>
    <lineage>
        <taxon>Eukaryota</taxon>
        <taxon>Metazoa</taxon>
        <taxon>Ecdysozoa</taxon>
        <taxon>Arthropoda</taxon>
        <taxon>Hexapoda</taxon>
        <taxon>Insecta</taxon>
        <taxon>Pterygota</taxon>
        <taxon>Neoptera</taxon>
        <taxon>Endopterygota</taxon>
        <taxon>Diptera</taxon>
        <taxon>Nematocera</taxon>
        <taxon>Psychodoidea</taxon>
        <taxon>Psychodidae</taxon>
        <taxon>Lutzomyia</taxon>
        <taxon>Lutzomyia</taxon>
    </lineage>
</organism>
<accession>A0A1B0GHT6</accession>
<dbReference type="Gene3D" id="2.30.29.30">
    <property type="entry name" value="Pleckstrin-homology domain (PH domain)/Phosphotyrosine-binding domain (PTB)"/>
    <property type="match status" value="1"/>
</dbReference>
<dbReference type="VEuPathDB" id="VectorBase:LLONM1_009962"/>
<dbReference type="VEuPathDB" id="VectorBase:LLOJ001635"/>
<evidence type="ECO:0000259" key="1">
    <source>
        <dbReference type="PROSITE" id="PS50196"/>
    </source>
</evidence>
<dbReference type="GO" id="GO:0005737">
    <property type="term" value="C:cytoplasm"/>
    <property type="evidence" value="ECO:0007669"/>
    <property type="project" value="TreeGrafter"/>
</dbReference>
<dbReference type="InterPro" id="IPR011993">
    <property type="entry name" value="PH-like_dom_sf"/>
</dbReference>
<dbReference type="Proteomes" id="UP000092461">
    <property type="component" value="Unassembled WGS sequence"/>
</dbReference>
<protein>
    <recommendedName>
        <fullName evidence="1">RanBD1 domain-containing protein</fullName>
    </recommendedName>
</protein>
<dbReference type="InterPro" id="IPR045255">
    <property type="entry name" value="RanBP1-like"/>
</dbReference>
<dbReference type="SMART" id="SM00160">
    <property type="entry name" value="RanBD"/>
    <property type="match status" value="1"/>
</dbReference>
<feature type="domain" description="RanBD1" evidence="1">
    <location>
        <begin position="97"/>
        <end position="233"/>
    </location>
</feature>
<dbReference type="InterPro" id="IPR000156">
    <property type="entry name" value="Ran_bind_dom"/>
</dbReference>
<dbReference type="FunFam" id="2.30.29.30:FF:000018">
    <property type="entry name" value="E3 SUMO-protein ligase RanBP2"/>
    <property type="match status" value="1"/>
</dbReference>